<accession>A0A2R5GFV6</accession>
<organism evidence="5 6">
    <name type="scientific">Hondaea fermentalgiana</name>
    <dbReference type="NCBI Taxonomy" id="2315210"/>
    <lineage>
        <taxon>Eukaryota</taxon>
        <taxon>Sar</taxon>
        <taxon>Stramenopiles</taxon>
        <taxon>Bigyra</taxon>
        <taxon>Labyrinthulomycetes</taxon>
        <taxon>Thraustochytrida</taxon>
        <taxon>Thraustochytriidae</taxon>
        <taxon>Hondaea</taxon>
    </lineage>
</organism>
<dbReference type="InterPro" id="IPR027038">
    <property type="entry name" value="RanGap"/>
</dbReference>
<proteinExistence type="predicted"/>
<reference evidence="5 6" key="1">
    <citation type="submission" date="2017-12" db="EMBL/GenBank/DDBJ databases">
        <title>Sequencing, de novo assembly and annotation of complete genome of a new Thraustochytrid species, strain FCC1311.</title>
        <authorList>
            <person name="Sedici K."/>
            <person name="Godart F."/>
            <person name="Aiese Cigliano R."/>
            <person name="Sanseverino W."/>
            <person name="Barakat M."/>
            <person name="Ortet P."/>
            <person name="Marechal E."/>
            <person name="Cagnac O."/>
            <person name="Amato A."/>
        </authorList>
    </citation>
    <scope>NUCLEOTIDE SEQUENCE [LARGE SCALE GENOMIC DNA]</scope>
</reference>
<dbReference type="GO" id="GO:0005634">
    <property type="term" value="C:nucleus"/>
    <property type="evidence" value="ECO:0007669"/>
    <property type="project" value="TreeGrafter"/>
</dbReference>
<evidence type="ECO:0000256" key="4">
    <source>
        <dbReference type="SAM" id="MobiDB-lite"/>
    </source>
</evidence>
<dbReference type="GO" id="GO:0005096">
    <property type="term" value="F:GTPase activator activity"/>
    <property type="evidence" value="ECO:0007669"/>
    <property type="project" value="UniProtKB-KW"/>
</dbReference>
<evidence type="ECO:0000313" key="6">
    <source>
        <dbReference type="Proteomes" id="UP000241890"/>
    </source>
</evidence>
<name>A0A2R5GFV6_9STRA</name>
<dbReference type="Proteomes" id="UP000241890">
    <property type="component" value="Unassembled WGS sequence"/>
</dbReference>
<dbReference type="Pfam" id="PF13516">
    <property type="entry name" value="LRR_6"/>
    <property type="match status" value="1"/>
</dbReference>
<evidence type="ECO:0000313" key="5">
    <source>
        <dbReference type="EMBL" id="GBG29209.1"/>
    </source>
</evidence>
<keyword evidence="3" id="KW-0677">Repeat</keyword>
<sequence>MVLQIGDWPVHSLEEANSAVHDTEFGSFVAVHILRGGTYARRSSSRASLGTATAAAAMFAAATQQGIDPNLEAEIHNNNDNGDDDNETDASRAARRKRTLLQKAKTEKERIFRESKSRYERKVEALGAANASPFMSEFITGCTELLSSPEVDLLCTVRDAFAGTGIQSRLPRIAQDKVTASSTAAGAGAAAAPAISGQTASIDLVSLKEVNPIQLYVLFCTLARHLDAEGSLETCSEVLINFGWRPIDRLSLHGLSVLLAKENVVTKIKIQAEDIDTTKDCCLLKPCLHGAPFARAVCTTAPMMLRLRQVCLASSTLDDDYALDLVAAFRACPCLQTLDLRRNRFGVGMARELGTAIADLECGMRLSLETLDLSWNELGGEGVEVLCTLLADAETVSLAELRVAFNGVTDDCAEAVRKLLEKNTLERLQKIDLSCNRLSGAAGLHLAAGLRVNTTVTDMSVSYNALGLDATLQIVASVIDSPVLATLWIENTTSDVSVQAQEGMVFESDSGERAPTFCDGLVQFTWELKEHMNLLRQYRCKEAIEVHVEYPEQLRHLIGGLRWYSPYLGAGGDALDGDGAESENSHLDLANSIFKDRAKEGDSRAFFDTLPVAEASMYTDWQFLEPKLQRFIKDEDKVRGLQEVVNAAYLELHNVHRYYSALGNDHDCIGFNEFMEVVFECQISDASCPDNAAQQAFVAANVELKAESKQEQKAMEANPDNALCLYEFIEALMRLALRKFGDEKKSTRIATSPREAFIWLLVDNIFPRCKRIRSNAFRRDKLYYYDVTVVLSTYRLKIDRLWKEYAGVTGANLLMKKDHWLEMLAATGVSRAAYTQGDRKRGTLYSPLALRLAFWSAQTMDRNRLVRNVRDRARNTSDALSYTEFLEALVWLADALQQDAALVELGLPADAFLSEKLICLLEMLLGSKCTNCFSRASYPALLADLRSKHEPMIYPERADYIFEASVATLNLEGATSEPESDVMQSP</sequence>
<gene>
    <name evidence="5" type="ORF">FCC1311_054312</name>
</gene>
<dbReference type="Gene3D" id="3.80.10.10">
    <property type="entry name" value="Ribonuclease Inhibitor"/>
    <property type="match status" value="1"/>
</dbReference>
<dbReference type="InterPro" id="IPR032675">
    <property type="entry name" value="LRR_dom_sf"/>
</dbReference>
<dbReference type="GO" id="GO:0048471">
    <property type="term" value="C:perinuclear region of cytoplasm"/>
    <property type="evidence" value="ECO:0007669"/>
    <property type="project" value="TreeGrafter"/>
</dbReference>
<feature type="region of interest" description="Disordered" evidence="4">
    <location>
        <begin position="72"/>
        <end position="92"/>
    </location>
</feature>
<dbReference type="SUPFAM" id="SSF52047">
    <property type="entry name" value="RNI-like"/>
    <property type="match status" value="1"/>
</dbReference>
<evidence type="ECO:0000256" key="2">
    <source>
        <dbReference type="ARBA" id="ARBA00022614"/>
    </source>
</evidence>
<dbReference type="PANTHER" id="PTHR24113">
    <property type="entry name" value="RAN GTPASE-ACTIVATING PROTEIN 1"/>
    <property type="match status" value="1"/>
</dbReference>
<dbReference type="InParanoid" id="A0A2R5GFV6"/>
<keyword evidence="1" id="KW-0343">GTPase activation</keyword>
<dbReference type="InterPro" id="IPR001611">
    <property type="entry name" value="Leu-rich_rpt"/>
</dbReference>
<dbReference type="GO" id="GO:0031267">
    <property type="term" value="F:small GTPase binding"/>
    <property type="evidence" value="ECO:0007669"/>
    <property type="project" value="TreeGrafter"/>
</dbReference>
<dbReference type="SMART" id="SM00368">
    <property type="entry name" value="LRR_RI"/>
    <property type="match status" value="5"/>
</dbReference>
<dbReference type="EMBL" id="BEYU01000053">
    <property type="protein sequence ID" value="GBG29209.1"/>
    <property type="molecule type" value="Genomic_DNA"/>
</dbReference>
<dbReference type="OrthoDB" id="69923at2759"/>
<dbReference type="AlphaFoldDB" id="A0A2R5GFV6"/>
<dbReference type="PANTHER" id="PTHR24113:SF12">
    <property type="entry name" value="RAN GTPASE-ACTIVATING PROTEIN 1"/>
    <property type="match status" value="1"/>
</dbReference>
<evidence type="ECO:0000256" key="3">
    <source>
        <dbReference type="ARBA" id="ARBA00022737"/>
    </source>
</evidence>
<keyword evidence="6" id="KW-1185">Reference proteome</keyword>
<protein>
    <submittedName>
        <fullName evidence="5">Nucleotide-binding oligomerization domain-containing protein 1</fullName>
    </submittedName>
</protein>
<keyword evidence="2" id="KW-0433">Leucine-rich repeat</keyword>
<dbReference type="GO" id="GO:0006913">
    <property type="term" value="P:nucleocytoplasmic transport"/>
    <property type="evidence" value="ECO:0007669"/>
    <property type="project" value="TreeGrafter"/>
</dbReference>
<comment type="caution">
    <text evidence="5">The sequence shown here is derived from an EMBL/GenBank/DDBJ whole genome shotgun (WGS) entry which is preliminary data.</text>
</comment>
<dbReference type="GO" id="GO:0005829">
    <property type="term" value="C:cytosol"/>
    <property type="evidence" value="ECO:0007669"/>
    <property type="project" value="TreeGrafter"/>
</dbReference>
<evidence type="ECO:0000256" key="1">
    <source>
        <dbReference type="ARBA" id="ARBA00022468"/>
    </source>
</evidence>